<sequence length="1215" mass="127627" precursor="true">MIQKNNLSKVAICVGLALTSSSAIAANSWLSRVNTVTEQQDKSIVSANHMQSVSVMTSDSSNAVFDITVSLHNNPEGSDQKAYEEILGYFADGVCEQSNGEHKLGKISIFRENKHRSKSDIIWGEREWPRANTAGFGANGMHIWFGDVFPNGAGQGKDHNMLTDTLGSGYTLAHEWGHYAYGVYDEYKGNAVSGAANATLTTDVATDSIMSNQWQARNGDMKWLNHSTASNIGDVNRTAQGRVYGKSAWEVLAQDVKDDPKSGRKTAQPTRTRYTTLANNAPDANNPVKKELPAAQFSCRDQLDFVWVEGDIDMQIVMDRSGSMFGSPIDNAKQAAKILVDATAEGSTAMGLVSFSGRSSVKQDFAMQKMPKPDNGVKQALKGAIDNIYANGSTALFDGSQLALDNLSAYQASAASGAPGVVFVLADGDDNNSIKSESSVITAYQNANVPIFSFGYGSASPTGPLVTMANATGGKYFSSPTTLAEIIDAFLQANAIATDNQNLVSSTLNIASGTGATQSIYIDSGLDNVNIFVNHKGGASDLQLTLKDASGNNVNGVTFDCLPVSGGQSCSVNVPNSLVASLGHGEWQLELINTNANRALDATVNVSAEPSLAGSYTVSVEGFAGNAVSYPSPMILTTALTKDKLITGANVIATIKDPMDNTTNLEMFDNGQGGDAVAGDGIYSAVAPYNQNGIYQVEVNVDNKESKAKYTATGLFTPTLDGSEPVQEALPAITENFVRIAKTSLVVSNVPYFDSDGSYITAIKLDTTNAGINGVIDSAGDLDFYVLENIDMSKDLVVRVTDSSLGMKPKLTVYKSDASTTIVDNVTLATNPSATNYVFSKLAKSELESTLYVVVSHEDDTAVTGGYQVSAGEPLNTDVPPNNVPVANSDAMTIWAGQKVTISPLANDTDADGDTLVIDSVTTGSTKGTVAVSGNVISYDSGSAFANETPGSTVLDSFTYIITDNKGGFAEATVDVSVKINTPPTATPDAISVNENATVTISPLTNDTDADGHTFTLTAKQASLKGKLTDNGDGTFIYDPNGQFNDLAKGETANEVFSYTITDEIGATSTTEVTISVVGLNAAPVAVADTAVTTKSGNIQIALLANDTDVDGDTLTITAIDVGSLKGKVTNNNDGTVTYSPNGQFGHLYQGQSATETFSYTISDGDAEMKASVTVTINGEGQAPVEPEKEGSSGGSLSWLSLLLAPLAFSRRRVK</sequence>
<dbReference type="InterPro" id="IPR002035">
    <property type="entry name" value="VWF_A"/>
</dbReference>
<dbReference type="NCBIfam" id="NF041940">
    <property type="entry name" value="choice_anch_X"/>
    <property type="match status" value="1"/>
</dbReference>
<feature type="domain" description="VWFA" evidence="2">
    <location>
        <begin position="313"/>
        <end position="494"/>
    </location>
</feature>
<gene>
    <name evidence="3" type="ordered locus">Sbal195_3783</name>
</gene>
<accession>A9L314</accession>
<organism evidence="3 4">
    <name type="scientific">Shewanella baltica (strain OS195)</name>
    <dbReference type="NCBI Taxonomy" id="399599"/>
    <lineage>
        <taxon>Bacteria</taxon>
        <taxon>Pseudomonadati</taxon>
        <taxon>Pseudomonadota</taxon>
        <taxon>Gammaproteobacteria</taxon>
        <taxon>Alteromonadales</taxon>
        <taxon>Shewanellaceae</taxon>
        <taxon>Shewanella</taxon>
    </lineage>
</organism>
<evidence type="ECO:0000259" key="2">
    <source>
        <dbReference type="PROSITE" id="PS50234"/>
    </source>
</evidence>
<dbReference type="HOGENOM" id="CLU_269261_0_0_6"/>
<dbReference type="RefSeq" id="WP_006084118.1">
    <property type="nucleotide sequence ID" value="NC_009997.1"/>
</dbReference>
<dbReference type="CDD" id="cd00198">
    <property type="entry name" value="vWFA"/>
    <property type="match status" value="1"/>
</dbReference>
<dbReference type="InterPro" id="IPR020008">
    <property type="entry name" value="GlyGly_CTERM"/>
</dbReference>
<proteinExistence type="predicted"/>
<evidence type="ECO:0000256" key="1">
    <source>
        <dbReference type="SAM" id="SignalP"/>
    </source>
</evidence>
<protein>
    <submittedName>
        <fullName evidence="3">Outer membrane adhesin like protein</fullName>
    </submittedName>
</protein>
<reference evidence="3 4" key="1">
    <citation type="submission" date="2007-11" db="EMBL/GenBank/DDBJ databases">
        <title>Complete sequence of chromosome of Shewanella baltica OS195.</title>
        <authorList>
            <consortium name="US DOE Joint Genome Institute"/>
            <person name="Copeland A."/>
            <person name="Lucas S."/>
            <person name="Lapidus A."/>
            <person name="Barry K."/>
            <person name="Glavina del Rio T."/>
            <person name="Dalin E."/>
            <person name="Tice H."/>
            <person name="Pitluck S."/>
            <person name="Chain P."/>
            <person name="Malfatti S."/>
            <person name="Shin M."/>
            <person name="Vergez L."/>
            <person name="Schmutz J."/>
            <person name="Larimer F."/>
            <person name="Land M."/>
            <person name="Hauser L."/>
            <person name="Kyrpides N."/>
            <person name="Kim E."/>
            <person name="Brettar I."/>
            <person name="Rodrigues J."/>
            <person name="Konstantinidis K."/>
            <person name="Klappenbach J."/>
            <person name="Hofle M."/>
            <person name="Tiedje J."/>
            <person name="Richardson P."/>
        </authorList>
    </citation>
    <scope>NUCLEOTIDE SEQUENCE [LARGE SCALE GENOMIC DNA]</scope>
    <source>
        <strain evidence="3 4">OS195</strain>
    </source>
</reference>
<dbReference type="InterPro" id="IPR036465">
    <property type="entry name" value="vWFA_dom_sf"/>
</dbReference>
<dbReference type="Gene3D" id="3.40.50.410">
    <property type="entry name" value="von Willebrand factor, type A domain"/>
    <property type="match status" value="1"/>
</dbReference>
<dbReference type="NCBIfam" id="TIGR03501">
    <property type="entry name" value="GlyGly_CTERM"/>
    <property type="match status" value="1"/>
</dbReference>
<dbReference type="EMBL" id="CP000891">
    <property type="protein sequence ID" value="ABX50943.1"/>
    <property type="molecule type" value="Genomic_DNA"/>
</dbReference>
<name>A9L314_SHEB9</name>
<dbReference type="PANTHER" id="PTHR10579">
    <property type="entry name" value="CALCIUM-ACTIVATED CHLORIDE CHANNEL REGULATOR"/>
    <property type="match status" value="1"/>
</dbReference>
<dbReference type="Pfam" id="PF17963">
    <property type="entry name" value="Big_9"/>
    <property type="match status" value="3"/>
</dbReference>
<feature type="signal peptide" evidence="1">
    <location>
        <begin position="1"/>
        <end position="25"/>
    </location>
</feature>
<evidence type="ECO:0000313" key="4">
    <source>
        <dbReference type="Proteomes" id="UP000000770"/>
    </source>
</evidence>
<dbReference type="SUPFAM" id="SSF53300">
    <property type="entry name" value="vWA-like"/>
    <property type="match status" value="1"/>
</dbReference>
<dbReference type="InterPro" id="IPR051266">
    <property type="entry name" value="CLCR"/>
</dbReference>
<dbReference type="Pfam" id="PF00092">
    <property type="entry name" value="VWA"/>
    <property type="match status" value="1"/>
</dbReference>
<dbReference type="PROSITE" id="PS50234">
    <property type="entry name" value="VWFA"/>
    <property type="match status" value="1"/>
</dbReference>
<dbReference type="Proteomes" id="UP000000770">
    <property type="component" value="Chromosome"/>
</dbReference>
<dbReference type="PANTHER" id="PTHR10579:SF43">
    <property type="entry name" value="ZINC FINGER (C3HC4-TYPE RING FINGER) FAMILY PROTEIN"/>
    <property type="match status" value="1"/>
</dbReference>
<dbReference type="Gene3D" id="2.60.40.2810">
    <property type="match status" value="2"/>
</dbReference>
<dbReference type="InterPro" id="IPR010221">
    <property type="entry name" value="VCBS_dom"/>
</dbReference>
<dbReference type="AlphaFoldDB" id="A9L314"/>
<evidence type="ECO:0000313" key="3">
    <source>
        <dbReference type="EMBL" id="ABX50943.1"/>
    </source>
</evidence>
<keyword evidence="1" id="KW-0732">Signal</keyword>
<dbReference type="KEGG" id="sbn:Sbal195_3783"/>
<dbReference type="SMART" id="SM00327">
    <property type="entry name" value="VWA"/>
    <property type="match status" value="1"/>
</dbReference>
<feature type="chain" id="PRO_5002740052" evidence="1">
    <location>
        <begin position="26"/>
        <end position="1215"/>
    </location>
</feature>
<dbReference type="NCBIfam" id="NF012211">
    <property type="entry name" value="tand_rpt_95"/>
    <property type="match status" value="3"/>
</dbReference>
<dbReference type="NCBIfam" id="TIGR01965">
    <property type="entry name" value="VCBS_repeat"/>
    <property type="match status" value="2"/>
</dbReference>